<reference evidence="5" key="1">
    <citation type="submission" date="2025-08" db="UniProtKB">
        <authorList>
            <consortium name="RefSeq"/>
        </authorList>
    </citation>
    <scope>IDENTIFICATION</scope>
    <source>
        <tissue evidence="5">Whole organism</tissue>
    </source>
</reference>
<dbReference type="PROSITE" id="PS51864">
    <property type="entry name" value="ASTACIN"/>
    <property type="match status" value="1"/>
</dbReference>
<keyword evidence="1 2" id="KW-0645">Protease</keyword>
<dbReference type="OrthoDB" id="6363845at2759"/>
<keyword evidence="1 2" id="KW-0482">Metalloprotease</keyword>
<dbReference type="GO" id="GO:0004222">
    <property type="term" value="F:metalloendopeptidase activity"/>
    <property type="evidence" value="ECO:0007669"/>
    <property type="project" value="UniProtKB-UniRule"/>
</dbReference>
<organism evidence="4 5">
    <name type="scientific">Hyalella azteca</name>
    <name type="common">Amphipod</name>
    <dbReference type="NCBI Taxonomy" id="294128"/>
    <lineage>
        <taxon>Eukaryota</taxon>
        <taxon>Metazoa</taxon>
        <taxon>Ecdysozoa</taxon>
        <taxon>Arthropoda</taxon>
        <taxon>Crustacea</taxon>
        <taxon>Multicrustacea</taxon>
        <taxon>Malacostraca</taxon>
        <taxon>Eumalacostraca</taxon>
        <taxon>Peracarida</taxon>
        <taxon>Amphipoda</taxon>
        <taxon>Senticaudata</taxon>
        <taxon>Talitrida</taxon>
        <taxon>Talitroidea</taxon>
        <taxon>Hyalellidae</taxon>
        <taxon>Hyalella</taxon>
    </lineage>
</organism>
<dbReference type="GO" id="GO:0006508">
    <property type="term" value="P:proteolysis"/>
    <property type="evidence" value="ECO:0007669"/>
    <property type="project" value="UniProtKB-KW"/>
</dbReference>
<dbReference type="InterPro" id="IPR024079">
    <property type="entry name" value="MetalloPept_cat_dom_sf"/>
</dbReference>
<keyword evidence="1 2" id="KW-0479">Metal-binding</keyword>
<proteinExistence type="predicted"/>
<dbReference type="PANTHER" id="PTHR10127">
    <property type="entry name" value="DISCOIDIN, CUB, EGF, LAMININ , AND ZINC METALLOPROTEASE DOMAIN CONTAINING"/>
    <property type="match status" value="1"/>
</dbReference>
<protein>
    <recommendedName>
        <fullName evidence="2">Metalloendopeptidase</fullName>
        <ecNumber evidence="2">3.4.24.-</ecNumber>
    </recommendedName>
</protein>
<keyword evidence="1 2" id="KW-0378">Hydrolase</keyword>
<gene>
    <name evidence="5" type="primary">LOC108672157</name>
</gene>
<dbReference type="GeneID" id="108672157"/>
<dbReference type="AlphaFoldDB" id="A0A8B7NQ93"/>
<evidence type="ECO:0000313" key="5">
    <source>
        <dbReference type="RefSeq" id="XP_018015271.1"/>
    </source>
</evidence>
<dbReference type="RefSeq" id="XP_018015271.1">
    <property type="nucleotide sequence ID" value="XM_018159782.1"/>
</dbReference>
<dbReference type="Proteomes" id="UP000694843">
    <property type="component" value="Unplaced"/>
</dbReference>
<dbReference type="Gene3D" id="3.40.390.10">
    <property type="entry name" value="Collagenase (Catalytic Domain)"/>
    <property type="match status" value="1"/>
</dbReference>
<accession>A0A8B7NQ93</accession>
<evidence type="ECO:0000259" key="3">
    <source>
        <dbReference type="PROSITE" id="PS51864"/>
    </source>
</evidence>
<keyword evidence="4" id="KW-1185">Reference proteome</keyword>
<comment type="cofactor">
    <cofactor evidence="1 2">
        <name>Zn(2+)</name>
        <dbReference type="ChEBI" id="CHEBI:29105"/>
    </cofactor>
    <text evidence="1 2">Binds 1 zinc ion per subunit.</text>
</comment>
<evidence type="ECO:0000313" key="4">
    <source>
        <dbReference type="Proteomes" id="UP000694843"/>
    </source>
</evidence>
<keyword evidence="1 2" id="KW-0862">Zinc</keyword>
<dbReference type="PRINTS" id="PR00480">
    <property type="entry name" value="ASTACIN"/>
</dbReference>
<dbReference type="Pfam" id="PF01400">
    <property type="entry name" value="Astacin"/>
    <property type="match status" value="1"/>
</dbReference>
<dbReference type="KEGG" id="hazt:108672157"/>
<dbReference type="PANTHER" id="PTHR10127:SF850">
    <property type="entry name" value="METALLOENDOPEPTIDASE"/>
    <property type="match status" value="1"/>
</dbReference>
<sequence>MGAQGCIAEDWAFDDPGPERKGGAQALYVARGASVGRQGGAQALYVARGAGNAGSVAHELLHALGFGHEHNRPDRDVYVTVHFSNIRPQYWPYPDDGFENDTLPYDYTSILHATSQVRPDVVIDVTKPAITRNDGLTGS</sequence>
<evidence type="ECO:0000256" key="1">
    <source>
        <dbReference type="PROSITE-ProRule" id="PRU01211"/>
    </source>
</evidence>
<evidence type="ECO:0000256" key="2">
    <source>
        <dbReference type="RuleBase" id="RU361183"/>
    </source>
</evidence>
<dbReference type="InterPro" id="IPR001506">
    <property type="entry name" value="Peptidase_M12A"/>
</dbReference>
<dbReference type="SMART" id="SM00235">
    <property type="entry name" value="ZnMc"/>
    <property type="match status" value="1"/>
</dbReference>
<dbReference type="GO" id="GO:0008270">
    <property type="term" value="F:zinc ion binding"/>
    <property type="evidence" value="ECO:0007669"/>
    <property type="project" value="UniProtKB-UniRule"/>
</dbReference>
<dbReference type="SUPFAM" id="SSF55486">
    <property type="entry name" value="Metalloproteases ('zincins'), catalytic domain"/>
    <property type="match status" value="1"/>
</dbReference>
<feature type="domain" description="Peptidase M12A" evidence="3">
    <location>
        <begin position="1"/>
        <end position="139"/>
    </location>
</feature>
<name>A0A8B7NQ93_HYAAZ</name>
<feature type="binding site" evidence="1">
    <location>
        <position position="68"/>
    </location>
    <ligand>
        <name>Zn(2+)</name>
        <dbReference type="ChEBI" id="CHEBI:29105"/>
        <note>catalytic</note>
    </ligand>
</feature>
<dbReference type="EC" id="3.4.24.-" evidence="2"/>
<feature type="binding site" evidence="1">
    <location>
        <position position="58"/>
    </location>
    <ligand>
        <name>Zn(2+)</name>
        <dbReference type="ChEBI" id="CHEBI:29105"/>
        <note>catalytic</note>
    </ligand>
</feature>
<comment type="caution">
    <text evidence="1">Lacks conserved residue(s) required for the propagation of feature annotation.</text>
</comment>
<feature type="binding site" evidence="1">
    <location>
        <position position="62"/>
    </location>
    <ligand>
        <name>Zn(2+)</name>
        <dbReference type="ChEBI" id="CHEBI:29105"/>
        <note>catalytic</note>
    </ligand>
</feature>
<dbReference type="InterPro" id="IPR006026">
    <property type="entry name" value="Peptidase_Metallo"/>
</dbReference>
<feature type="active site" evidence="1">
    <location>
        <position position="59"/>
    </location>
</feature>